<reference evidence="7" key="1">
    <citation type="journal article" date="2020" name="MBio">
        <title>Horizontal gene transfer to a defensive symbiont with a reduced genome amongst a multipartite beetle microbiome.</title>
        <authorList>
            <person name="Waterworth S.C."/>
            <person name="Florez L.V."/>
            <person name="Rees E.R."/>
            <person name="Hertweck C."/>
            <person name="Kaltenpoth M."/>
            <person name="Kwan J.C."/>
        </authorList>
    </citation>
    <scope>NUCLEOTIDE SEQUENCE [LARGE SCALE GENOMIC DNA]</scope>
</reference>
<evidence type="ECO:0000256" key="1">
    <source>
        <dbReference type="ARBA" id="ARBA00004202"/>
    </source>
</evidence>
<name>A0A833PL35_ACIBZ</name>
<evidence type="ECO:0000256" key="5">
    <source>
        <dbReference type="ARBA" id="ARBA00023136"/>
    </source>
</evidence>
<dbReference type="InterPro" id="IPR051535">
    <property type="entry name" value="Siderophore_ABC-ATPase"/>
</dbReference>
<organism evidence="6 7">
    <name type="scientific">Acinetobacter bereziniae</name>
    <name type="common">Acinetobacter genomosp. 10</name>
    <dbReference type="NCBI Taxonomy" id="106648"/>
    <lineage>
        <taxon>Bacteria</taxon>
        <taxon>Pseudomonadati</taxon>
        <taxon>Pseudomonadota</taxon>
        <taxon>Gammaproteobacteria</taxon>
        <taxon>Moraxellales</taxon>
        <taxon>Moraxellaceae</taxon>
        <taxon>Acinetobacter</taxon>
    </lineage>
</organism>
<dbReference type="PANTHER" id="PTHR42771:SF3">
    <property type="entry name" value="PETROBACTIN IMPORT ATP-BINDING PROTEIN YCLP"/>
    <property type="match status" value="1"/>
</dbReference>
<keyword evidence="6" id="KW-0067">ATP-binding</keyword>
<protein>
    <submittedName>
        <fullName evidence="6">Putative siderophore transport system ATP-binding protein YusV</fullName>
    </submittedName>
</protein>
<dbReference type="InterPro" id="IPR027417">
    <property type="entry name" value="P-loop_NTPase"/>
</dbReference>
<keyword evidence="2" id="KW-0813">Transport</keyword>
<keyword evidence="5" id="KW-0472">Membrane</keyword>
<dbReference type="PANTHER" id="PTHR42771">
    <property type="entry name" value="IRON(3+)-HYDROXAMATE IMPORT ATP-BINDING PROTEIN FHUC"/>
    <property type="match status" value="1"/>
</dbReference>
<keyword evidence="3" id="KW-1003">Cell membrane</keyword>
<dbReference type="GO" id="GO:0005524">
    <property type="term" value="F:ATP binding"/>
    <property type="evidence" value="ECO:0007669"/>
    <property type="project" value="UniProtKB-KW"/>
</dbReference>
<sequence>MKHAVHIMQALRRLCDEQGRTVILVIHDINFAANYSDHIVALKNNTVYLSGPTQRVITAAQLSDLYELNFDISYSYSEYGYMCNYFNSSGA</sequence>
<dbReference type="GO" id="GO:0005886">
    <property type="term" value="C:plasma membrane"/>
    <property type="evidence" value="ECO:0007669"/>
    <property type="project" value="UniProtKB-SubCell"/>
</dbReference>
<dbReference type="GO" id="GO:0006811">
    <property type="term" value="P:monoatomic ion transport"/>
    <property type="evidence" value="ECO:0007669"/>
    <property type="project" value="UniProtKB-KW"/>
</dbReference>
<gene>
    <name evidence="6" type="primary">yusV</name>
    <name evidence="6" type="ORF">GAK29_00186</name>
</gene>
<dbReference type="Gene3D" id="3.40.50.300">
    <property type="entry name" value="P-loop containing nucleotide triphosphate hydrolases"/>
    <property type="match status" value="1"/>
</dbReference>
<dbReference type="Proteomes" id="UP000490535">
    <property type="component" value="Unassembled WGS sequence"/>
</dbReference>
<evidence type="ECO:0000256" key="2">
    <source>
        <dbReference type="ARBA" id="ARBA00022448"/>
    </source>
</evidence>
<dbReference type="AlphaFoldDB" id="A0A833PL35"/>
<proteinExistence type="predicted"/>
<dbReference type="EMBL" id="WNDP01000002">
    <property type="protein sequence ID" value="KAF1028306.1"/>
    <property type="molecule type" value="Genomic_DNA"/>
</dbReference>
<comment type="subcellular location">
    <subcellularLocation>
        <location evidence="1">Cell membrane</location>
        <topology evidence="1">Peripheral membrane protein</topology>
    </subcellularLocation>
</comment>
<keyword evidence="6" id="KW-0547">Nucleotide-binding</keyword>
<dbReference type="SUPFAM" id="SSF52540">
    <property type="entry name" value="P-loop containing nucleoside triphosphate hydrolases"/>
    <property type="match status" value="1"/>
</dbReference>
<keyword evidence="4" id="KW-0406">Ion transport</keyword>
<evidence type="ECO:0000313" key="7">
    <source>
        <dbReference type="Proteomes" id="UP000490535"/>
    </source>
</evidence>
<evidence type="ECO:0000256" key="3">
    <source>
        <dbReference type="ARBA" id="ARBA00022475"/>
    </source>
</evidence>
<comment type="caution">
    <text evidence="6">The sequence shown here is derived from an EMBL/GenBank/DDBJ whole genome shotgun (WGS) entry which is preliminary data.</text>
</comment>
<evidence type="ECO:0000313" key="6">
    <source>
        <dbReference type="EMBL" id="KAF1028306.1"/>
    </source>
</evidence>
<accession>A0A833PL35</accession>
<evidence type="ECO:0000256" key="4">
    <source>
        <dbReference type="ARBA" id="ARBA00023065"/>
    </source>
</evidence>